<gene>
    <name evidence="1" type="ORF">UHOR_12478</name>
</gene>
<keyword evidence="2" id="KW-1185">Reference proteome</keyword>
<name>I2FM56_USTHO</name>
<dbReference type="AlphaFoldDB" id="I2FM56"/>
<accession>I2FM56</accession>
<dbReference type="HOGENOM" id="CLU_119677_0_0_1"/>
<organism evidence="1 2">
    <name type="scientific">Ustilago hordei</name>
    <name type="common">Barley covered smut fungus</name>
    <dbReference type="NCBI Taxonomy" id="120017"/>
    <lineage>
        <taxon>Eukaryota</taxon>
        <taxon>Fungi</taxon>
        <taxon>Dikarya</taxon>
        <taxon>Basidiomycota</taxon>
        <taxon>Ustilaginomycotina</taxon>
        <taxon>Ustilaginomycetes</taxon>
        <taxon>Ustilaginales</taxon>
        <taxon>Ustilaginaceae</taxon>
        <taxon>Ustilago</taxon>
    </lineage>
</organism>
<evidence type="ECO:0000313" key="1">
    <source>
        <dbReference type="EMBL" id="CCF47999.1"/>
    </source>
</evidence>
<dbReference type="Proteomes" id="UP000006174">
    <property type="component" value="Unassembled WGS sequence"/>
</dbReference>
<dbReference type="OrthoDB" id="10395076at2759"/>
<comment type="caution">
    <text evidence="1">The sequence shown here is derived from an EMBL/GenBank/DDBJ whole genome shotgun (WGS) entry which is preliminary data.</text>
</comment>
<sequence length="197" mass="22154">MSNPIYLDYDNFVETIQDLLPHQPKILQNRFNREIANETYGTPTAPKDGTLLKYAMEEGDEEQTISPLSILIKCVSSLYKAMHNLGPFTSQIELGKGMQARVVPFLTNEEWDVNCILDLKVEGLVEAAWNIEQHYHPIKSEAPTSARGNTPALDLNVTSRHLVGYEATPGPTPELNAITNHHLKVLSGLNDRMKWDE</sequence>
<protein>
    <submittedName>
        <fullName evidence="1">Uncharacterized protein</fullName>
    </submittedName>
</protein>
<reference evidence="1 2" key="1">
    <citation type="journal article" date="2012" name="Plant Cell">
        <title>Genome comparison of barley and maize smut fungi reveals targeted loss of RNA silencing components and species-specific presence of transposable elements.</title>
        <authorList>
            <person name="Laurie J.D."/>
            <person name="Ali S."/>
            <person name="Linning R."/>
            <person name="Mannhaupt G."/>
            <person name="Wong P."/>
            <person name="Gueldener U."/>
            <person name="Muensterkoetter M."/>
            <person name="Moore R."/>
            <person name="Kahmann R."/>
            <person name="Bakkeren G."/>
            <person name="Schirawski J."/>
        </authorList>
    </citation>
    <scope>NUCLEOTIDE SEQUENCE [LARGE SCALE GENOMIC DNA]</scope>
    <source>
        <strain evidence="2">Uh4875-4</strain>
    </source>
</reference>
<dbReference type="EMBL" id="CAGI01000056">
    <property type="protein sequence ID" value="CCF47999.1"/>
    <property type="molecule type" value="Genomic_DNA"/>
</dbReference>
<proteinExistence type="predicted"/>
<evidence type="ECO:0000313" key="2">
    <source>
        <dbReference type="Proteomes" id="UP000006174"/>
    </source>
</evidence>